<keyword evidence="3" id="KW-1185">Reference proteome</keyword>
<accession>A0A0D0AT39</accession>
<dbReference type="AlphaFoldDB" id="A0A0D0AT39"/>
<evidence type="ECO:0000313" key="2">
    <source>
        <dbReference type="EMBL" id="KIK53585.1"/>
    </source>
</evidence>
<organism evidence="2 3">
    <name type="scientific">Collybiopsis luxurians FD-317 M1</name>
    <dbReference type="NCBI Taxonomy" id="944289"/>
    <lineage>
        <taxon>Eukaryota</taxon>
        <taxon>Fungi</taxon>
        <taxon>Dikarya</taxon>
        <taxon>Basidiomycota</taxon>
        <taxon>Agaricomycotina</taxon>
        <taxon>Agaricomycetes</taxon>
        <taxon>Agaricomycetidae</taxon>
        <taxon>Agaricales</taxon>
        <taxon>Marasmiineae</taxon>
        <taxon>Omphalotaceae</taxon>
        <taxon>Collybiopsis</taxon>
        <taxon>Collybiopsis luxurians</taxon>
    </lineage>
</organism>
<sequence>MPLRQHPSDESPAANLFTAAGSGIPNELGSPQAENRALNQAQMGVVTSQGQSMVFSPLPPSSPMVETQLQLNISSSPMTQLSPASSFLPSSPSKPLRTWATQRDPLFGCVKGATKGSQPWSKLTFFIYWKL</sequence>
<proteinExistence type="predicted"/>
<reference evidence="2 3" key="1">
    <citation type="submission" date="2014-04" db="EMBL/GenBank/DDBJ databases">
        <title>Evolutionary Origins and Diversification of the Mycorrhizal Mutualists.</title>
        <authorList>
            <consortium name="DOE Joint Genome Institute"/>
            <consortium name="Mycorrhizal Genomics Consortium"/>
            <person name="Kohler A."/>
            <person name="Kuo A."/>
            <person name="Nagy L.G."/>
            <person name="Floudas D."/>
            <person name="Copeland A."/>
            <person name="Barry K.W."/>
            <person name="Cichocki N."/>
            <person name="Veneault-Fourrey C."/>
            <person name="LaButti K."/>
            <person name="Lindquist E.A."/>
            <person name="Lipzen A."/>
            <person name="Lundell T."/>
            <person name="Morin E."/>
            <person name="Murat C."/>
            <person name="Riley R."/>
            <person name="Ohm R."/>
            <person name="Sun H."/>
            <person name="Tunlid A."/>
            <person name="Henrissat B."/>
            <person name="Grigoriev I.V."/>
            <person name="Hibbett D.S."/>
            <person name="Martin F."/>
        </authorList>
    </citation>
    <scope>NUCLEOTIDE SEQUENCE [LARGE SCALE GENOMIC DNA]</scope>
    <source>
        <strain evidence="2 3">FD-317 M1</strain>
    </source>
</reference>
<name>A0A0D0AT39_9AGAR</name>
<dbReference type="Proteomes" id="UP000053593">
    <property type="component" value="Unassembled WGS sequence"/>
</dbReference>
<gene>
    <name evidence="2" type="ORF">GYMLUDRAFT_63640</name>
</gene>
<feature type="region of interest" description="Disordered" evidence="1">
    <location>
        <begin position="1"/>
        <end position="31"/>
    </location>
</feature>
<dbReference type="HOGENOM" id="CLU_1927867_0_0_1"/>
<dbReference type="EMBL" id="KN834827">
    <property type="protein sequence ID" value="KIK53585.1"/>
    <property type="molecule type" value="Genomic_DNA"/>
</dbReference>
<evidence type="ECO:0000313" key="3">
    <source>
        <dbReference type="Proteomes" id="UP000053593"/>
    </source>
</evidence>
<protein>
    <submittedName>
        <fullName evidence="2">Uncharacterized protein</fullName>
    </submittedName>
</protein>
<evidence type="ECO:0000256" key="1">
    <source>
        <dbReference type="SAM" id="MobiDB-lite"/>
    </source>
</evidence>